<evidence type="ECO:0000259" key="1">
    <source>
        <dbReference type="PROSITE" id="PS50055"/>
    </source>
</evidence>
<evidence type="ECO:0000313" key="2">
    <source>
        <dbReference type="EMBL" id="ACE75255.1"/>
    </source>
</evidence>
<dbReference type="PANTHER" id="PTHR19134">
    <property type="entry name" value="RECEPTOR-TYPE TYROSINE-PROTEIN PHOSPHATASE"/>
    <property type="match status" value="1"/>
</dbReference>
<dbReference type="SUPFAM" id="SSF52799">
    <property type="entry name" value="(Phosphotyrosine protein) phosphatases II"/>
    <property type="match status" value="1"/>
</dbReference>
<dbReference type="SMART" id="SM00404">
    <property type="entry name" value="PTPc_motif"/>
    <property type="match status" value="1"/>
</dbReference>
<dbReference type="EMBL" id="EF710649">
    <property type="protein sequence ID" value="ACE75255.1"/>
    <property type="molecule type" value="Genomic_DNA"/>
</dbReference>
<dbReference type="InterPro" id="IPR050348">
    <property type="entry name" value="Protein-Tyr_Phosphatase"/>
</dbReference>
<dbReference type="PROSITE" id="PS50055">
    <property type="entry name" value="TYR_PHOSPHATASE_PTP"/>
    <property type="match status" value="1"/>
</dbReference>
<protein>
    <submittedName>
        <fullName evidence="2">Protein tyrosine phosphatase</fullName>
    </submittedName>
</protein>
<dbReference type="SMART" id="SM00194">
    <property type="entry name" value="PTPc"/>
    <property type="match status" value="1"/>
</dbReference>
<gene>
    <name evidence="2" type="ORF">GFP_L5_0030</name>
</gene>
<dbReference type="InterPro" id="IPR003595">
    <property type="entry name" value="Tyr_Pase_cat"/>
</dbReference>
<dbReference type="InterPro" id="IPR029021">
    <property type="entry name" value="Prot-tyrosine_phosphatase-like"/>
</dbReference>
<dbReference type="InterPro" id="IPR000242">
    <property type="entry name" value="PTP_cat"/>
</dbReference>
<feature type="domain" description="Tyrosine-protein phosphatase" evidence="1">
    <location>
        <begin position="1"/>
        <end position="270"/>
    </location>
</feature>
<reference evidence="2" key="1">
    <citation type="submission" date="2007-06" db="EMBL/GenBank/DDBJ databases">
        <title>Bracovirus Evolution: Comparative Genomics of Multiple Viral and Proviral Genomes.</title>
        <authorList>
            <person name="Desjardins C.A."/>
            <person name="Gundersen-Rindal D.E."/>
            <person name="Hostetler J.B."/>
            <person name="Tallon L.J."/>
            <person name="Utterback T.R."/>
            <person name="Fuester R.W."/>
            <person name="Schatz M.C."/>
            <person name="Pedroni M.J."/>
            <person name="Fadrosh D.W."/>
            <person name="Haas B.J."/>
            <person name="Toms B.S."/>
            <person name="Chen D."/>
            <person name="Nene V."/>
        </authorList>
    </citation>
    <scope>NUCLEOTIDE SEQUENCE</scope>
</reference>
<dbReference type="Gene3D" id="3.90.190.10">
    <property type="entry name" value="Protein tyrosine phosphatase superfamily"/>
    <property type="match status" value="1"/>
</dbReference>
<sequence length="308" mass="35726">MKSENIKEFQKRRDDVNFSQLMESEHRLVNGMSLEYENPPNEESGKWDRNSIIGNVGFDIFSTSYVDGFNIKRKFMIVNNSGSEVDSYNFWTSIWESGCKVIVRFDRTSKRRHWLNNFRDDAYTVGEFIIRKKTIPYKYFTQLEMTIENIMGRKSRKITHFQYHGCLDNIASVGCTQLIFFLKMVNNKQSSYLITRTEGRENTCGPIVIHSIGCFEKAVSICVLDICLDQLMNTNSVSVPKVILNIKSQVSFDSISLDEYSFINKTLLRSIRVLHLNDNTSTDSDHEHTSSISRMKKYGLFFKRASVP</sequence>
<proteinExistence type="predicted"/>
<dbReference type="AlphaFoldDB" id="B7S8N0"/>
<name>B7S8N0_9HYME</name>
<dbReference type="GO" id="GO:0004725">
    <property type="term" value="F:protein tyrosine phosphatase activity"/>
    <property type="evidence" value="ECO:0007669"/>
    <property type="project" value="InterPro"/>
</dbReference>
<dbReference type="Pfam" id="PF00102">
    <property type="entry name" value="Y_phosphatase"/>
    <property type="match status" value="1"/>
</dbReference>
<accession>B7S8N0</accession>
<organism evidence="2">
    <name type="scientific">Glyptapanteles flavicoxis</name>
    <dbReference type="NCBI Taxonomy" id="463051"/>
    <lineage>
        <taxon>Eukaryota</taxon>
        <taxon>Metazoa</taxon>
        <taxon>Ecdysozoa</taxon>
        <taxon>Arthropoda</taxon>
        <taxon>Hexapoda</taxon>
        <taxon>Insecta</taxon>
        <taxon>Pterygota</taxon>
        <taxon>Neoptera</taxon>
        <taxon>Endopterygota</taxon>
        <taxon>Hymenoptera</taxon>
        <taxon>Apocrita</taxon>
        <taxon>Ichneumonoidea</taxon>
        <taxon>Braconidae</taxon>
        <taxon>Microgastrinae</taxon>
        <taxon>Glyptapanteles</taxon>
    </lineage>
</organism>
<dbReference type="PANTHER" id="PTHR19134:SF449">
    <property type="entry name" value="TYROSINE-PROTEIN PHOSPHATASE 1"/>
    <property type="match status" value="1"/>
</dbReference>